<dbReference type="Gene3D" id="2.150.10.10">
    <property type="entry name" value="Serralysin-like metalloprotease, C-terminal"/>
    <property type="match status" value="1"/>
</dbReference>
<evidence type="ECO:0000256" key="5">
    <source>
        <dbReference type="SAM" id="MobiDB-lite"/>
    </source>
</evidence>
<dbReference type="EMBL" id="JALBUU010000004">
    <property type="protein sequence ID" value="MCI0752918.1"/>
    <property type="molecule type" value="Genomic_DNA"/>
</dbReference>
<protein>
    <recommendedName>
        <fullName evidence="6">GH26 domain-containing protein</fullName>
    </recommendedName>
</protein>
<feature type="region of interest" description="Disordered" evidence="5">
    <location>
        <begin position="306"/>
        <end position="368"/>
    </location>
</feature>
<keyword evidence="2 4" id="KW-0378">Hydrolase</keyword>
<evidence type="ECO:0000256" key="3">
    <source>
        <dbReference type="ARBA" id="ARBA00023295"/>
    </source>
</evidence>
<dbReference type="RefSeq" id="WP_241792547.1">
    <property type="nucleotide sequence ID" value="NZ_JALBUU010000004.1"/>
</dbReference>
<keyword evidence="8" id="KW-1185">Reference proteome</keyword>
<dbReference type="InterPro" id="IPR000805">
    <property type="entry name" value="Glyco_hydro_26"/>
</dbReference>
<feature type="domain" description="GH26" evidence="6">
    <location>
        <begin position="1"/>
        <end position="306"/>
    </location>
</feature>
<evidence type="ECO:0000313" key="7">
    <source>
        <dbReference type="EMBL" id="MCI0752918.1"/>
    </source>
</evidence>
<feature type="compositionally biased region" description="Polar residues" evidence="5">
    <location>
        <begin position="356"/>
        <end position="368"/>
    </location>
</feature>
<dbReference type="Proteomes" id="UP001201985">
    <property type="component" value="Unassembled WGS sequence"/>
</dbReference>
<accession>A0ABS9W1J7</accession>
<evidence type="ECO:0000313" key="8">
    <source>
        <dbReference type="Proteomes" id="UP001201985"/>
    </source>
</evidence>
<feature type="active site" description="Proton donor" evidence="4">
    <location>
        <position position="135"/>
    </location>
</feature>
<comment type="caution">
    <text evidence="7">The sequence shown here is derived from an EMBL/GenBank/DDBJ whole genome shotgun (WGS) entry which is preliminary data.</text>
</comment>
<name>A0ABS9W1J7_9PROT</name>
<dbReference type="SUPFAM" id="SSF51120">
    <property type="entry name" value="beta-Roll"/>
    <property type="match status" value="1"/>
</dbReference>
<dbReference type="PANTHER" id="PTHR40079:SF4">
    <property type="entry name" value="GH26 DOMAIN-CONTAINING PROTEIN-RELATED"/>
    <property type="match status" value="1"/>
</dbReference>
<dbReference type="PROSITE" id="PS51764">
    <property type="entry name" value="GH26"/>
    <property type="match status" value="1"/>
</dbReference>
<keyword evidence="3 4" id="KW-0326">Glycosidase</keyword>
<dbReference type="Gene3D" id="3.20.20.80">
    <property type="entry name" value="Glycosidases"/>
    <property type="match status" value="1"/>
</dbReference>
<evidence type="ECO:0000259" key="6">
    <source>
        <dbReference type="PROSITE" id="PS51764"/>
    </source>
</evidence>
<sequence>MQGFPNFAVSYSREWKRLYPTHRKQKMALLGVYVENSVQRLNQFENWIGRDVDGVHGYVGGSSWGDFVSSSSWAASRLWGPTGTDVFWSVPLITNGASLSAAANGDYNQYYRQVAQNLINADREGDTIYVRTGWEFNGTWMPWSAGGKEGAFVNAFREFVDSFRSVSDRFKFEWNVNESYGGMDPSKAYPGDNYVDIIGMDFYYNPQWQGYGESGREAFEHVRDQKFGLQWLENFAKAHGKPTAYSEWGTQGNDAANFVKAAKEWFDSHNVVYQSYWDSNTSYPGRLSDGSDGSTGSAYKAAFAGGSSKPVEWDSGSDNDTDSGSDSGSDAGNETPVVTVPDSGSVSGGATKVSGGWTNQKWGSSGTDTWYGSDANDFYQSNGGGDRMHGGKGDDTYSVFSTNDRAIEKAGEGTDTVTTWIGSYTLGENVENLKFYGTGWSNGTGNGLANIITGNGGKNILDGKGGADLLIGGGNSDTFVIGKGEGGDTIADFHRWEGDKVNFKGFGGGATLTHDGDDWSIRAADGSVTHVKIADVTSLSSGDYIWS</sequence>
<comment type="similarity">
    <text evidence="1 4">Belongs to the glycosyl hydrolase 26 family.</text>
</comment>
<evidence type="ECO:0000256" key="4">
    <source>
        <dbReference type="PROSITE-ProRule" id="PRU01100"/>
    </source>
</evidence>
<reference evidence="7 8" key="1">
    <citation type="submission" date="2022-03" db="EMBL/GenBank/DDBJ databases">
        <title>Complete genome analysis of Roseomonas KG 17.1 : a prolific producer of plant growth promoters.</title>
        <authorList>
            <person name="Saadouli I."/>
            <person name="Najjari A."/>
            <person name="Mosbah A."/>
            <person name="Ouzari H.I."/>
        </authorList>
    </citation>
    <scope>NUCLEOTIDE SEQUENCE [LARGE SCALE GENOMIC DNA]</scope>
    <source>
        <strain evidence="7 8">KG17-1</strain>
    </source>
</reference>
<dbReference type="InterPro" id="IPR017853">
    <property type="entry name" value="GH"/>
</dbReference>
<dbReference type="InterPro" id="IPR011049">
    <property type="entry name" value="Serralysin-like_metalloprot_C"/>
</dbReference>
<dbReference type="InterPro" id="IPR022790">
    <property type="entry name" value="GH26_dom"/>
</dbReference>
<dbReference type="SUPFAM" id="SSF51445">
    <property type="entry name" value="(Trans)glycosidases"/>
    <property type="match status" value="1"/>
</dbReference>
<evidence type="ECO:0000256" key="1">
    <source>
        <dbReference type="ARBA" id="ARBA00007754"/>
    </source>
</evidence>
<gene>
    <name evidence="7" type="ORF">MON41_03965</name>
</gene>
<organism evidence="7 8">
    <name type="scientific">Teichococcus vastitatis</name>
    <dbReference type="NCBI Taxonomy" id="2307076"/>
    <lineage>
        <taxon>Bacteria</taxon>
        <taxon>Pseudomonadati</taxon>
        <taxon>Pseudomonadota</taxon>
        <taxon>Alphaproteobacteria</taxon>
        <taxon>Acetobacterales</taxon>
        <taxon>Roseomonadaceae</taxon>
        <taxon>Roseomonas</taxon>
    </lineage>
</organism>
<evidence type="ECO:0000256" key="2">
    <source>
        <dbReference type="ARBA" id="ARBA00022801"/>
    </source>
</evidence>
<proteinExistence type="inferred from homology"/>
<dbReference type="PANTHER" id="PTHR40079">
    <property type="entry name" value="MANNAN ENDO-1,4-BETA-MANNOSIDASE E-RELATED"/>
    <property type="match status" value="1"/>
</dbReference>
<feature type="active site" description="Nucleophile" evidence="4">
    <location>
        <position position="247"/>
    </location>
</feature>
<dbReference type="Pfam" id="PF02156">
    <property type="entry name" value="Glyco_hydro_26"/>
    <property type="match status" value="1"/>
</dbReference>